<dbReference type="PATRIC" id="fig|1360.96.peg.142"/>
<gene>
    <name evidence="1" type="ORF">JCM5805K_2672</name>
</gene>
<proteinExistence type="predicted"/>
<comment type="caution">
    <text evidence="1">The sequence shown here is derived from an EMBL/GenBank/DDBJ whole genome shotgun (WGS) entry which is preliminary data.</text>
</comment>
<name>A0A0B8R2W4_LACLL</name>
<dbReference type="EMBL" id="BBSI01000040">
    <property type="protein sequence ID" value="GAM81548.1"/>
    <property type="molecule type" value="Genomic_DNA"/>
</dbReference>
<dbReference type="Pfam" id="PF12974">
    <property type="entry name" value="Phosphonate-bd"/>
    <property type="match status" value="1"/>
</dbReference>
<sequence>MDDATKWTTTFGAKESIWDDTNVIGVTPAIANDGIMVSEKSKIMTADFKKALSAAIKDMAKTDEGKKVIAIYSHDGYADSTKADYKTAIKVANSMSKAN</sequence>
<dbReference type="AlphaFoldDB" id="A0A0B8R2W4"/>
<evidence type="ECO:0000313" key="2">
    <source>
        <dbReference type="Proteomes" id="UP000031847"/>
    </source>
</evidence>
<evidence type="ECO:0000313" key="1">
    <source>
        <dbReference type="EMBL" id="GAM81548.1"/>
    </source>
</evidence>
<reference evidence="1 2" key="1">
    <citation type="submission" date="2015-01" db="EMBL/GenBank/DDBJ databases">
        <title>Lactococcus lactis subsp.lactis JCM 5805 whole genome shotgun sequence.</title>
        <authorList>
            <person name="Fujii T."/>
            <person name="Tomita Y."/>
            <person name="Ikushima S."/>
            <person name="Fujiwara D."/>
        </authorList>
    </citation>
    <scope>NUCLEOTIDE SEQUENCE [LARGE SCALE GENOMIC DNA]</scope>
    <source>
        <strain evidence="1 2">JCM 5805</strain>
    </source>
</reference>
<dbReference type="Proteomes" id="UP000031847">
    <property type="component" value="Unassembled WGS sequence"/>
</dbReference>
<protein>
    <submittedName>
        <fullName evidence="1">ABC-type phosphate/phosphonate transport system, periplasmic component</fullName>
    </submittedName>
</protein>
<accession>A0A0B8R2W4</accession>
<organism evidence="1 2">
    <name type="scientific">Lactococcus lactis subsp. lactis</name>
    <name type="common">Streptococcus lactis</name>
    <dbReference type="NCBI Taxonomy" id="1360"/>
    <lineage>
        <taxon>Bacteria</taxon>
        <taxon>Bacillati</taxon>
        <taxon>Bacillota</taxon>
        <taxon>Bacilli</taxon>
        <taxon>Lactobacillales</taxon>
        <taxon>Streptococcaceae</taxon>
        <taxon>Lactococcus</taxon>
    </lineage>
</organism>